<organism evidence="1 2">
    <name type="scientific">Wuchereria bancrofti</name>
    <dbReference type="NCBI Taxonomy" id="6293"/>
    <lineage>
        <taxon>Eukaryota</taxon>
        <taxon>Metazoa</taxon>
        <taxon>Ecdysozoa</taxon>
        <taxon>Nematoda</taxon>
        <taxon>Chromadorea</taxon>
        <taxon>Rhabditida</taxon>
        <taxon>Spirurina</taxon>
        <taxon>Spiruromorpha</taxon>
        <taxon>Filarioidea</taxon>
        <taxon>Onchocercidae</taxon>
        <taxon>Wuchereria</taxon>
    </lineage>
</organism>
<dbReference type="Proteomes" id="UP000004810">
    <property type="component" value="Unassembled WGS sequence"/>
</dbReference>
<evidence type="ECO:0000313" key="1">
    <source>
        <dbReference type="EMBL" id="EJW71622.1"/>
    </source>
</evidence>
<accession>J9E3W3</accession>
<comment type="caution">
    <text evidence="1">The sequence shown here is derived from an EMBL/GenBank/DDBJ whole genome shotgun (WGS) entry which is preliminary data.</text>
</comment>
<protein>
    <submittedName>
        <fullName evidence="1">Uncharacterized protein</fullName>
    </submittedName>
</protein>
<reference evidence="2" key="1">
    <citation type="submission" date="2012-08" db="EMBL/GenBank/DDBJ databases">
        <title>The Genome Sequence of Wuchereria bancrofti.</title>
        <authorList>
            <person name="Nutman T.B."/>
            <person name="Fink D.L."/>
            <person name="Russ C."/>
            <person name="Young S."/>
            <person name="Zeng Q."/>
            <person name="Koehrsen M."/>
            <person name="Alvarado L."/>
            <person name="Berlin A."/>
            <person name="Chapman S.B."/>
            <person name="Chen Z."/>
            <person name="Freedman E."/>
            <person name="Gellesch M."/>
            <person name="Goldberg J."/>
            <person name="Griggs A."/>
            <person name="Gujja S."/>
            <person name="Heilman E.R."/>
            <person name="Heiman D."/>
            <person name="Hepburn T."/>
            <person name="Howarth C."/>
            <person name="Jen D."/>
            <person name="Larson L."/>
            <person name="Lewis B."/>
            <person name="Mehta T."/>
            <person name="Park D."/>
            <person name="Pearson M."/>
            <person name="Roberts A."/>
            <person name="Saif S."/>
            <person name="Shea T."/>
            <person name="Shenoy N."/>
            <person name="Sisk P."/>
            <person name="Stolte C."/>
            <person name="Sykes S."/>
            <person name="Walk T."/>
            <person name="White J."/>
            <person name="Yandava C."/>
            <person name="Haas B."/>
            <person name="Henn M.R."/>
            <person name="Nusbaum C."/>
            <person name="Birren B."/>
        </authorList>
    </citation>
    <scope>NUCLEOTIDE SEQUENCE [LARGE SCALE GENOMIC DNA]</scope>
    <source>
        <strain evidence="2">NA</strain>
    </source>
</reference>
<dbReference type="InterPro" id="IPR015422">
    <property type="entry name" value="PyrdxlP-dep_Trfase_small"/>
</dbReference>
<gene>
    <name evidence="1" type="ORF">WUBG_17473</name>
</gene>
<evidence type="ECO:0000313" key="2">
    <source>
        <dbReference type="Proteomes" id="UP000004810"/>
    </source>
</evidence>
<dbReference type="AlphaFoldDB" id="J9E3W3"/>
<dbReference type="Gene3D" id="3.90.1150.10">
    <property type="entry name" value="Aspartate Aminotransferase, domain 1"/>
    <property type="match status" value="1"/>
</dbReference>
<proteinExistence type="predicted"/>
<dbReference type="EMBL" id="ADBV01018097">
    <property type="protein sequence ID" value="EJW71622.1"/>
    <property type="molecule type" value="Genomic_DNA"/>
</dbReference>
<name>J9E3W3_WUCBA</name>
<sequence>MSTIFTRKIFDVTNCIITSSLLQSVTFPSQQYCHHHQQIHRMTSSNHILALENLNPNVIAMEYAVRGPLVIRALAIEKD</sequence>